<name>F0XTF9_GROCL</name>
<dbReference type="PROSITE" id="PS50829">
    <property type="entry name" value="GYF"/>
    <property type="match status" value="1"/>
</dbReference>
<dbReference type="AlphaFoldDB" id="F0XTF9"/>
<dbReference type="RefSeq" id="XP_014168072.1">
    <property type="nucleotide sequence ID" value="XM_014312597.1"/>
</dbReference>
<sequence length="501" mass="54721">MASRYSAARPKRASEVFARQHHGEQDADSGMGDGATSKKVKFDVRNPSALAPDAREEDDVLEADVIGVGAAATKRGAVNIDGYDSDSENETFNARAEQRVKKGGKAGSDGADVDLIDQLDNYNDNLKGSVDGGKPGVDADDEDDDMFAEEDGNEDEGAAKEGGAGAGKKWKEVRFLDDSNIEGQEDTSKSGGHVRLDDESSSDEEDIAQEILEEGVDEEVGPGGLKKHAPKIEAFNMKQEQEDGAFDEAGNYIRKAADPDAVHDSWLEGVSKKQMKKAASAHQRREADVRQQRREDDSILTADLIAALIMRLNRTETSLEALARLGRGLHKTKAKKIPKWKLKRQAGSASTGATESMDVDKDKAPEDPEQAKAKAAIDAITEAADRLLNREFPDIYDMERERLVREYRAESGEPWVEPPQPSSLAADADDSINVEAAESSNSNNNNSWEYRWTDGRDGGKIQGPYDGPTMKAWQEAGYFVGDIEFRPAGRADGWRRVVSFI</sequence>
<dbReference type="SUPFAM" id="SSF55277">
    <property type="entry name" value="GYF domain"/>
    <property type="match status" value="1"/>
</dbReference>
<evidence type="ECO:0000313" key="3">
    <source>
        <dbReference type="EMBL" id="EFW98589.1"/>
    </source>
</evidence>
<feature type="region of interest" description="Disordered" evidence="1">
    <location>
        <begin position="1"/>
        <end position="56"/>
    </location>
</feature>
<evidence type="ECO:0000256" key="1">
    <source>
        <dbReference type="SAM" id="MobiDB-lite"/>
    </source>
</evidence>
<feature type="domain" description="GYF" evidence="2">
    <location>
        <begin position="445"/>
        <end position="501"/>
    </location>
</feature>
<dbReference type="GO" id="GO:0005682">
    <property type="term" value="C:U5 snRNP"/>
    <property type="evidence" value="ECO:0007669"/>
    <property type="project" value="InterPro"/>
</dbReference>
<feature type="region of interest" description="Disordered" evidence="1">
    <location>
        <begin position="436"/>
        <end position="455"/>
    </location>
</feature>
<dbReference type="Gene3D" id="3.30.1490.40">
    <property type="match status" value="1"/>
</dbReference>
<dbReference type="PANTHER" id="PTHR13138">
    <property type="entry name" value="PROTEIN LIN1"/>
    <property type="match status" value="1"/>
</dbReference>
<dbReference type="InterPro" id="IPR035445">
    <property type="entry name" value="GYF-like_dom_sf"/>
</dbReference>
<dbReference type="InterPro" id="IPR039905">
    <property type="entry name" value="CD2BP2/Lin1"/>
</dbReference>
<protein>
    <submittedName>
        <fullName evidence="3">Gyf domain containing protein</fullName>
    </submittedName>
</protein>
<dbReference type="EMBL" id="GL630006">
    <property type="protein sequence ID" value="EFW98589.1"/>
    <property type="molecule type" value="Genomic_DNA"/>
</dbReference>
<dbReference type="OrthoDB" id="331341at2759"/>
<dbReference type="HOGENOM" id="CLU_024456_1_0_1"/>
<feature type="region of interest" description="Disordered" evidence="1">
    <location>
        <begin position="270"/>
        <end position="295"/>
    </location>
</feature>
<feature type="region of interest" description="Disordered" evidence="1">
    <location>
        <begin position="336"/>
        <end position="366"/>
    </location>
</feature>
<gene>
    <name evidence="3" type="ORF">CMQ_4441</name>
</gene>
<evidence type="ECO:0000259" key="2">
    <source>
        <dbReference type="PROSITE" id="PS50829"/>
    </source>
</evidence>
<evidence type="ECO:0000313" key="4">
    <source>
        <dbReference type="Proteomes" id="UP000007796"/>
    </source>
</evidence>
<organism evidence="4">
    <name type="scientific">Grosmannia clavigera (strain kw1407 / UAMH 11150)</name>
    <name type="common">Blue stain fungus</name>
    <name type="synonym">Graphiocladiella clavigera</name>
    <dbReference type="NCBI Taxonomy" id="655863"/>
    <lineage>
        <taxon>Eukaryota</taxon>
        <taxon>Fungi</taxon>
        <taxon>Dikarya</taxon>
        <taxon>Ascomycota</taxon>
        <taxon>Pezizomycotina</taxon>
        <taxon>Sordariomycetes</taxon>
        <taxon>Sordariomycetidae</taxon>
        <taxon>Ophiostomatales</taxon>
        <taxon>Ophiostomataceae</taxon>
        <taxon>Leptographium</taxon>
    </lineage>
</organism>
<dbReference type="eggNOG" id="KOG2950">
    <property type="taxonomic scope" value="Eukaryota"/>
</dbReference>
<feature type="region of interest" description="Disordered" evidence="1">
    <location>
        <begin position="122"/>
        <end position="228"/>
    </location>
</feature>
<dbReference type="STRING" id="655863.F0XTF9"/>
<dbReference type="Pfam" id="PF02213">
    <property type="entry name" value="GYF"/>
    <property type="match status" value="1"/>
</dbReference>
<feature type="compositionally biased region" description="Acidic residues" evidence="1">
    <location>
        <begin position="138"/>
        <end position="156"/>
    </location>
</feature>
<proteinExistence type="predicted"/>
<feature type="compositionally biased region" description="Basic and acidic residues" evidence="1">
    <location>
        <begin position="283"/>
        <end position="295"/>
    </location>
</feature>
<dbReference type="GeneID" id="25977653"/>
<reference evidence="3 4" key="1">
    <citation type="journal article" date="2011" name="Proc. Natl. Acad. Sci. U.S.A.">
        <title>Genome and transcriptome analyses of the mountain pine beetle-fungal symbiont Grosmannia clavigera, a lodgepole pine pathogen.</title>
        <authorList>
            <person name="DiGuistini S."/>
            <person name="Wang Y."/>
            <person name="Liao N.Y."/>
            <person name="Taylor G."/>
            <person name="Tanguay P."/>
            <person name="Feau N."/>
            <person name="Henrissat B."/>
            <person name="Chan S.K."/>
            <person name="Hesse-Orce U."/>
            <person name="Alamouti S.M."/>
            <person name="Tsui C.K.M."/>
            <person name="Docking R.T."/>
            <person name="Levasseur A."/>
            <person name="Haridas S."/>
            <person name="Robertson G."/>
            <person name="Birol I."/>
            <person name="Holt R.A."/>
            <person name="Marra M.A."/>
            <person name="Hamelin R.C."/>
            <person name="Hirst M."/>
            <person name="Jones S.J.M."/>
            <person name="Bohlmann J."/>
            <person name="Breuil C."/>
        </authorList>
    </citation>
    <scope>NUCLEOTIDE SEQUENCE [LARGE SCALE GENOMIC DNA]</scope>
    <source>
        <strain evidence="4">kw1407 / UAMH 11150</strain>
    </source>
</reference>
<dbReference type="PANTHER" id="PTHR13138:SF3">
    <property type="entry name" value="CD2 ANTIGEN CYTOPLASMIC TAIL-BINDING PROTEIN 2"/>
    <property type="match status" value="1"/>
</dbReference>
<feature type="compositionally biased region" description="Acidic residues" evidence="1">
    <location>
        <begin position="199"/>
        <end position="220"/>
    </location>
</feature>
<keyword evidence="4" id="KW-1185">Reference proteome</keyword>
<dbReference type="Proteomes" id="UP000007796">
    <property type="component" value="Unassembled WGS sequence"/>
</dbReference>
<dbReference type="InParanoid" id="F0XTF9"/>
<dbReference type="InterPro" id="IPR003169">
    <property type="entry name" value="GYF"/>
</dbReference>
<accession>F0XTF9</accession>